<dbReference type="EC" id="4.2.1.-" evidence="2"/>
<dbReference type="PANTHER" id="PTHR43130">
    <property type="entry name" value="ARAC-FAMILY TRANSCRIPTIONAL REGULATOR"/>
    <property type="match status" value="1"/>
</dbReference>
<proteinExistence type="predicted"/>
<protein>
    <submittedName>
        <fullName evidence="2">DJ-1/PfpI family protein</fullName>
        <ecNumber evidence="2">4.2.1.-</ecNumber>
    </submittedName>
</protein>
<dbReference type="CDD" id="cd03139">
    <property type="entry name" value="GATase1_PfpI_2"/>
    <property type="match status" value="1"/>
</dbReference>
<evidence type="ECO:0000313" key="3">
    <source>
        <dbReference type="Proteomes" id="UP001230156"/>
    </source>
</evidence>
<name>A0ABU0YJI2_9PROT</name>
<dbReference type="GO" id="GO:0016829">
    <property type="term" value="F:lyase activity"/>
    <property type="evidence" value="ECO:0007669"/>
    <property type="project" value="UniProtKB-KW"/>
</dbReference>
<evidence type="ECO:0000259" key="1">
    <source>
        <dbReference type="Pfam" id="PF01965"/>
    </source>
</evidence>
<dbReference type="InterPro" id="IPR052158">
    <property type="entry name" value="INH-QAR"/>
</dbReference>
<evidence type="ECO:0000313" key="2">
    <source>
        <dbReference type="EMBL" id="MDQ7247869.1"/>
    </source>
</evidence>
<comment type="caution">
    <text evidence="2">The sequence shown here is derived from an EMBL/GenBank/DDBJ whole genome shotgun (WGS) entry which is preliminary data.</text>
</comment>
<feature type="domain" description="DJ-1/PfpI" evidence="1">
    <location>
        <begin position="4"/>
        <end position="167"/>
    </location>
</feature>
<dbReference type="Gene3D" id="3.40.50.880">
    <property type="match status" value="1"/>
</dbReference>
<organism evidence="2 3">
    <name type="scientific">Dongia sedimenti</name>
    <dbReference type="NCBI Taxonomy" id="3064282"/>
    <lineage>
        <taxon>Bacteria</taxon>
        <taxon>Pseudomonadati</taxon>
        <taxon>Pseudomonadota</taxon>
        <taxon>Alphaproteobacteria</taxon>
        <taxon>Rhodospirillales</taxon>
        <taxon>Dongiaceae</taxon>
        <taxon>Dongia</taxon>
    </lineage>
</organism>
<dbReference type="PANTHER" id="PTHR43130:SF15">
    <property type="entry name" value="THIJ_PFPI FAMILY PROTEIN (AFU_ORTHOLOGUE AFUA_5G14240)"/>
    <property type="match status" value="1"/>
</dbReference>
<reference evidence="3" key="1">
    <citation type="submission" date="2023-08" db="EMBL/GenBank/DDBJ databases">
        <title>Rhodospirillaceae gen. nov., a novel taxon isolated from the Yangtze River Yuezi River estuary sludge.</title>
        <authorList>
            <person name="Ruan L."/>
        </authorList>
    </citation>
    <scope>NUCLEOTIDE SEQUENCE [LARGE SCALE GENOMIC DNA]</scope>
    <source>
        <strain evidence="3">R-7</strain>
    </source>
</reference>
<dbReference type="RefSeq" id="WP_379955310.1">
    <property type="nucleotide sequence ID" value="NZ_JAUYVI010000003.1"/>
</dbReference>
<keyword evidence="3" id="KW-1185">Reference proteome</keyword>
<keyword evidence="2" id="KW-0456">Lyase</keyword>
<dbReference type="InterPro" id="IPR002818">
    <property type="entry name" value="DJ-1/PfpI"/>
</dbReference>
<dbReference type="SUPFAM" id="SSF52317">
    <property type="entry name" value="Class I glutamine amidotransferase-like"/>
    <property type="match status" value="1"/>
</dbReference>
<dbReference type="Pfam" id="PF01965">
    <property type="entry name" value="DJ-1_PfpI"/>
    <property type="match status" value="1"/>
</dbReference>
<dbReference type="Proteomes" id="UP001230156">
    <property type="component" value="Unassembled WGS sequence"/>
</dbReference>
<gene>
    <name evidence="2" type="ORF">Q8A70_09335</name>
</gene>
<dbReference type="InterPro" id="IPR029062">
    <property type="entry name" value="Class_I_gatase-like"/>
</dbReference>
<accession>A0ABU0YJI2</accession>
<sequence>MRTIGVVLFDQFELLDVFGPLEMFGMLPEEFAIRLVSEQADEIASRQGPASVIEHYASDGHDYDMLLVPGGQGTRREVQNQPLLHWLVKASAHAEVVASVCTGSALLARAGLLDGRRATTNKLAFDWVAGQGANVSWQRRARWVEDGKFWTSSGVSAGTDMALALIARLCGIVQAREVAHWAEYVWNEDSGNDPFAVA</sequence>
<dbReference type="EMBL" id="JAUYVI010000003">
    <property type="protein sequence ID" value="MDQ7247869.1"/>
    <property type="molecule type" value="Genomic_DNA"/>
</dbReference>